<reference evidence="1" key="1">
    <citation type="submission" date="2022-04" db="EMBL/GenBank/DDBJ databases">
        <title>Genome of the entomopathogenic fungus Entomophthora muscae.</title>
        <authorList>
            <person name="Elya C."/>
            <person name="Lovett B.R."/>
            <person name="Lee E."/>
            <person name="Macias A.M."/>
            <person name="Hajek A.E."/>
            <person name="De Bivort B.L."/>
            <person name="Kasson M.T."/>
            <person name="De Fine Licht H.H."/>
            <person name="Stajich J.E."/>
        </authorList>
    </citation>
    <scope>NUCLEOTIDE SEQUENCE</scope>
    <source>
        <strain evidence="1">Berkeley</strain>
    </source>
</reference>
<dbReference type="Proteomes" id="UP001165960">
    <property type="component" value="Unassembled WGS sequence"/>
</dbReference>
<protein>
    <submittedName>
        <fullName evidence="1">Uncharacterized protein</fullName>
    </submittedName>
</protein>
<accession>A0ACC2RVW7</accession>
<gene>
    <name evidence="1" type="ORF">DSO57_1016729</name>
</gene>
<dbReference type="EMBL" id="QTSX02006458">
    <property type="protein sequence ID" value="KAJ9054249.1"/>
    <property type="molecule type" value="Genomic_DNA"/>
</dbReference>
<name>A0ACC2RVW7_9FUNG</name>
<comment type="caution">
    <text evidence="1">The sequence shown here is derived from an EMBL/GenBank/DDBJ whole genome shotgun (WGS) entry which is preliminary data.</text>
</comment>
<evidence type="ECO:0000313" key="1">
    <source>
        <dbReference type="EMBL" id="KAJ9054249.1"/>
    </source>
</evidence>
<organism evidence="1 2">
    <name type="scientific">Entomophthora muscae</name>
    <dbReference type="NCBI Taxonomy" id="34485"/>
    <lineage>
        <taxon>Eukaryota</taxon>
        <taxon>Fungi</taxon>
        <taxon>Fungi incertae sedis</taxon>
        <taxon>Zoopagomycota</taxon>
        <taxon>Entomophthoromycotina</taxon>
        <taxon>Entomophthoromycetes</taxon>
        <taxon>Entomophthorales</taxon>
        <taxon>Entomophthoraceae</taxon>
        <taxon>Entomophthora</taxon>
    </lineage>
</organism>
<proteinExistence type="predicted"/>
<sequence>MAPILHMAFQAQPASPGGSSWTQVWGVAELYWCPRSSNKLHPPSDHNSPMSQERLKGPSQAYPSPQKAWKLARCSRSSADQCSCCWQKFCNAAVSSPHRQRQSQKTCPTHKTRESIQRSDECELTFQHLGVLALTYTFTQRSAGYKYPAPSLEHPAGQGPLLVCISHAFNVRSHSKPSTGAV</sequence>
<evidence type="ECO:0000313" key="2">
    <source>
        <dbReference type="Proteomes" id="UP001165960"/>
    </source>
</evidence>
<keyword evidence="2" id="KW-1185">Reference proteome</keyword>